<keyword evidence="9" id="KW-0808">Transferase</keyword>
<dbReference type="PANTHER" id="PTHR17490:SF10">
    <property type="entry name" value="THREONYLCARBAMOYL-AMP SYNTHASE"/>
    <property type="match status" value="1"/>
</dbReference>
<dbReference type="EMBL" id="JAPWDV010000003">
    <property type="protein sequence ID" value="KAJ6216816.1"/>
    <property type="molecule type" value="Genomic_DNA"/>
</dbReference>
<keyword evidence="8" id="KW-0963">Cytoplasm</keyword>
<evidence type="ECO:0000256" key="15">
    <source>
        <dbReference type="ARBA" id="ARBA00063146"/>
    </source>
</evidence>
<dbReference type="AlphaFoldDB" id="A0A9Q0RJL9"/>
<dbReference type="Gene3D" id="3.90.870.10">
    <property type="entry name" value="DHBP synthase"/>
    <property type="match status" value="1"/>
</dbReference>
<dbReference type="InterPro" id="IPR006070">
    <property type="entry name" value="Sua5-like_dom"/>
</dbReference>
<evidence type="ECO:0000256" key="5">
    <source>
        <dbReference type="ARBA" id="ARBA00012584"/>
    </source>
</evidence>
<gene>
    <name evidence="17" type="ORF">RDWZM_007973</name>
</gene>
<dbReference type="GO" id="GO:0061710">
    <property type="term" value="F:L-threonylcarbamoyladenylate synthase"/>
    <property type="evidence" value="ECO:0007669"/>
    <property type="project" value="UniProtKB-EC"/>
</dbReference>
<evidence type="ECO:0000256" key="2">
    <source>
        <dbReference type="ARBA" id="ARBA00004202"/>
    </source>
</evidence>
<dbReference type="PROSITE" id="PS51163">
    <property type="entry name" value="YRDC"/>
    <property type="match status" value="1"/>
</dbReference>
<evidence type="ECO:0000313" key="17">
    <source>
        <dbReference type="EMBL" id="KAJ6216816.1"/>
    </source>
</evidence>
<dbReference type="NCBIfam" id="TIGR00057">
    <property type="entry name" value="L-threonylcarbamoyladenylate synthase"/>
    <property type="match status" value="1"/>
</dbReference>
<evidence type="ECO:0000256" key="1">
    <source>
        <dbReference type="ARBA" id="ARBA00004173"/>
    </source>
</evidence>
<sequence length="227" mass="25193">MAKVFTLNGVASSTYNSFLKVAQNLLLNDQIIAIPTDTIYGLAVNANCQRAIQRLYSVKKRDNHKPFAICVADIDEIFTYGEVNVPSDLLRELLPGAVTVLFRRSQSVNACLNPNHELVGIRIPDYPFVRDLCRISGPIALTSANITNESSCLNVKEFQQLWPSVDAIFDGGQLGHIDPQRLGSTIIDLSNQGYFKIQRSGCVLEQTLKVLYKYGLKHVPLPNIDSN</sequence>
<dbReference type="GO" id="GO:0005886">
    <property type="term" value="C:plasma membrane"/>
    <property type="evidence" value="ECO:0007669"/>
    <property type="project" value="UniProtKB-SubCell"/>
</dbReference>
<protein>
    <recommendedName>
        <fullName evidence="6">Threonylcarbamoyl-AMP synthase</fullName>
        <ecNumber evidence="5">2.7.7.87</ecNumber>
    </recommendedName>
</protein>
<comment type="function">
    <text evidence="14">Cytoplasmic and mitochondrial threonylcarbamoyl-AMP synthase required for the formation of a threonylcarbamoyl group on adenosine at position 37 (t(6)A37) in tRNAs that read codons beginning with adenine. Catalyzes the conversion of L-threonine, HCO(3)(-)/CO(2) and ATP to give threonylcarbamoyl-AMP (TC-AMP) as the acyladenylate intermediate, with the release of diphosphate. Participates in t(6)A37 formation in cytoplasmic and mitochondrial tRNAs. May regulate the activity of some transporters.</text>
</comment>
<dbReference type="OrthoDB" id="3648309at2759"/>
<evidence type="ECO:0000256" key="12">
    <source>
        <dbReference type="ARBA" id="ARBA00023136"/>
    </source>
</evidence>
<evidence type="ECO:0000256" key="3">
    <source>
        <dbReference type="ARBA" id="ARBA00004496"/>
    </source>
</evidence>
<evidence type="ECO:0000259" key="16">
    <source>
        <dbReference type="PROSITE" id="PS51163"/>
    </source>
</evidence>
<dbReference type="EC" id="2.7.7.87" evidence="5"/>
<dbReference type="GO" id="GO:0000049">
    <property type="term" value="F:tRNA binding"/>
    <property type="evidence" value="ECO:0007669"/>
    <property type="project" value="TreeGrafter"/>
</dbReference>
<dbReference type="SUPFAM" id="SSF55821">
    <property type="entry name" value="YrdC/RibB"/>
    <property type="match status" value="1"/>
</dbReference>
<dbReference type="Proteomes" id="UP001142055">
    <property type="component" value="Chromosome 3"/>
</dbReference>
<feature type="domain" description="YrdC-like" evidence="16">
    <location>
        <begin position="16"/>
        <end position="203"/>
    </location>
</feature>
<comment type="catalytic activity">
    <reaction evidence="13">
        <text>L-threonine + hydrogencarbonate + ATP = L-threonylcarbamoyladenylate + diphosphate + H2O</text>
        <dbReference type="Rhea" id="RHEA:36407"/>
        <dbReference type="ChEBI" id="CHEBI:15377"/>
        <dbReference type="ChEBI" id="CHEBI:17544"/>
        <dbReference type="ChEBI" id="CHEBI:30616"/>
        <dbReference type="ChEBI" id="CHEBI:33019"/>
        <dbReference type="ChEBI" id="CHEBI:57926"/>
        <dbReference type="ChEBI" id="CHEBI:73682"/>
        <dbReference type="EC" id="2.7.7.87"/>
    </reaction>
</comment>
<keyword evidence="7" id="KW-1003">Cell membrane</keyword>
<comment type="subunit">
    <text evidence="15">Interacts with RSC1A1.</text>
</comment>
<evidence type="ECO:0000256" key="14">
    <source>
        <dbReference type="ARBA" id="ARBA00058524"/>
    </source>
</evidence>
<proteinExistence type="inferred from homology"/>
<keyword evidence="12" id="KW-0472">Membrane</keyword>
<evidence type="ECO:0000256" key="10">
    <source>
        <dbReference type="ARBA" id="ARBA00022946"/>
    </source>
</evidence>
<keyword evidence="10" id="KW-0809">Transit peptide</keyword>
<evidence type="ECO:0000256" key="13">
    <source>
        <dbReference type="ARBA" id="ARBA00048366"/>
    </source>
</evidence>
<evidence type="ECO:0000313" key="18">
    <source>
        <dbReference type="Proteomes" id="UP001142055"/>
    </source>
</evidence>
<keyword evidence="11" id="KW-0496">Mitochondrion</keyword>
<dbReference type="GO" id="GO:0003725">
    <property type="term" value="F:double-stranded RNA binding"/>
    <property type="evidence" value="ECO:0007669"/>
    <property type="project" value="InterPro"/>
</dbReference>
<evidence type="ECO:0000256" key="4">
    <source>
        <dbReference type="ARBA" id="ARBA00007663"/>
    </source>
</evidence>
<reference evidence="17" key="1">
    <citation type="submission" date="2022-12" db="EMBL/GenBank/DDBJ databases">
        <title>Genome assemblies of Blomia tropicalis.</title>
        <authorList>
            <person name="Cui Y."/>
        </authorList>
    </citation>
    <scope>NUCLEOTIDE SEQUENCE</scope>
    <source>
        <tissue evidence="17">Adult mites</tissue>
    </source>
</reference>
<evidence type="ECO:0000256" key="8">
    <source>
        <dbReference type="ARBA" id="ARBA00022490"/>
    </source>
</evidence>
<dbReference type="InterPro" id="IPR050156">
    <property type="entry name" value="TC-AMP_synthase_SUA5"/>
</dbReference>
<keyword evidence="18" id="KW-1185">Reference proteome</keyword>
<name>A0A9Q0RJL9_BLOTA</name>
<dbReference type="InterPro" id="IPR017945">
    <property type="entry name" value="DHBP_synth_RibB-like_a/b_dom"/>
</dbReference>
<organism evidence="17 18">
    <name type="scientific">Blomia tropicalis</name>
    <name type="common">Mite</name>
    <dbReference type="NCBI Taxonomy" id="40697"/>
    <lineage>
        <taxon>Eukaryota</taxon>
        <taxon>Metazoa</taxon>
        <taxon>Ecdysozoa</taxon>
        <taxon>Arthropoda</taxon>
        <taxon>Chelicerata</taxon>
        <taxon>Arachnida</taxon>
        <taxon>Acari</taxon>
        <taxon>Acariformes</taxon>
        <taxon>Sarcoptiformes</taxon>
        <taxon>Astigmata</taxon>
        <taxon>Glycyphagoidea</taxon>
        <taxon>Echimyopodidae</taxon>
        <taxon>Blomia</taxon>
    </lineage>
</organism>
<evidence type="ECO:0000256" key="9">
    <source>
        <dbReference type="ARBA" id="ARBA00022679"/>
    </source>
</evidence>
<evidence type="ECO:0000256" key="11">
    <source>
        <dbReference type="ARBA" id="ARBA00023128"/>
    </source>
</evidence>
<evidence type="ECO:0000256" key="7">
    <source>
        <dbReference type="ARBA" id="ARBA00022475"/>
    </source>
</evidence>
<dbReference type="GO" id="GO:0006450">
    <property type="term" value="P:regulation of translational fidelity"/>
    <property type="evidence" value="ECO:0007669"/>
    <property type="project" value="TreeGrafter"/>
</dbReference>
<comment type="caution">
    <text evidence="17">The sequence shown here is derived from an EMBL/GenBank/DDBJ whole genome shotgun (WGS) entry which is preliminary data.</text>
</comment>
<evidence type="ECO:0000256" key="6">
    <source>
        <dbReference type="ARBA" id="ARBA00015492"/>
    </source>
</evidence>
<comment type="subcellular location">
    <subcellularLocation>
        <location evidence="2">Cell membrane</location>
        <topology evidence="2">Peripheral membrane protein</topology>
    </subcellularLocation>
    <subcellularLocation>
        <location evidence="3">Cytoplasm</location>
    </subcellularLocation>
    <subcellularLocation>
        <location evidence="1">Mitochondrion</location>
    </subcellularLocation>
</comment>
<accession>A0A9Q0RJL9</accession>
<dbReference type="GO" id="GO:0005739">
    <property type="term" value="C:mitochondrion"/>
    <property type="evidence" value="ECO:0007669"/>
    <property type="project" value="UniProtKB-SubCell"/>
</dbReference>
<dbReference type="PANTHER" id="PTHR17490">
    <property type="entry name" value="SUA5"/>
    <property type="match status" value="1"/>
</dbReference>
<dbReference type="OMA" id="YALGCQI"/>
<dbReference type="FunFam" id="3.90.870.10:FF:000007">
    <property type="entry name" value="YrdC N6-threonylcarbamoyltransferase domain containing"/>
    <property type="match status" value="1"/>
</dbReference>
<comment type="similarity">
    <text evidence="4">Belongs to the SUA5 family.</text>
</comment>
<dbReference type="Pfam" id="PF01300">
    <property type="entry name" value="Sua5_yciO_yrdC"/>
    <property type="match status" value="1"/>
</dbReference>